<dbReference type="KEGG" id="enn:FRE64_13540"/>
<dbReference type="EMBL" id="CP042326">
    <property type="protein sequence ID" value="QDZ40873.1"/>
    <property type="molecule type" value="Genomic_DNA"/>
</dbReference>
<protein>
    <submittedName>
        <fullName evidence="1">Uncharacterized protein</fullName>
    </submittedName>
</protein>
<evidence type="ECO:0000313" key="1">
    <source>
        <dbReference type="EMBL" id="QDZ40873.1"/>
    </source>
</evidence>
<gene>
    <name evidence="1" type="ORF">FRE64_13540</name>
</gene>
<sequence length="154" mass="16921">MTFTVKKLQRRLEMSKIEVTQSHYSDRILNRLKRALGLSAITALVLVSSTAVASDTMRVTGQQVRGIGSRGQLNGGKFEIPHGKTGTISQASSTGNGFWISKTDSQGVYQLLEQFRPPSSQAEGLTLSSGKYRALPNLQRNQRSARVELTIELK</sequence>
<evidence type="ECO:0000313" key="2">
    <source>
        <dbReference type="Proteomes" id="UP000318453"/>
    </source>
</evidence>
<reference evidence="1" key="1">
    <citation type="submission" date="2019-08" db="EMBL/GenBank/DDBJ databases">
        <title>Carotenoids and Carotenoid Binding Proteins in the Halophilic Cyanobacterium Euhalothece sp. ZM00.</title>
        <authorList>
            <person name="Cho S.M."/>
            <person name="Song J.Y."/>
            <person name="Park Y.-I."/>
        </authorList>
    </citation>
    <scope>NUCLEOTIDE SEQUENCE [LARGE SCALE GENOMIC DNA]</scope>
    <source>
        <strain evidence="1">Z-M001</strain>
    </source>
</reference>
<proteinExistence type="predicted"/>
<dbReference type="AlphaFoldDB" id="A0A5B8NNL4"/>
<keyword evidence="2" id="KW-1185">Reference proteome</keyword>
<organism evidence="1 2">
    <name type="scientific">Euhalothece natronophila Z-M001</name>
    <dbReference type="NCBI Taxonomy" id="522448"/>
    <lineage>
        <taxon>Bacteria</taxon>
        <taxon>Bacillati</taxon>
        <taxon>Cyanobacteriota</taxon>
        <taxon>Cyanophyceae</taxon>
        <taxon>Oscillatoriophycideae</taxon>
        <taxon>Chroococcales</taxon>
        <taxon>Halothecacae</taxon>
        <taxon>Halothece cluster</taxon>
        <taxon>Euhalothece</taxon>
    </lineage>
</organism>
<accession>A0A5B8NNL4</accession>
<dbReference type="Proteomes" id="UP000318453">
    <property type="component" value="Chromosome"/>
</dbReference>
<name>A0A5B8NNL4_9CHRO</name>